<dbReference type="KEGG" id="strr:EKD16_13705"/>
<protein>
    <recommendedName>
        <fullName evidence="3">chitinase</fullName>
        <ecNumber evidence="3">3.2.1.14</ecNumber>
    </recommendedName>
</protein>
<keyword evidence="8" id="KW-0624">Polysaccharide degradation</keyword>
<evidence type="ECO:0000256" key="6">
    <source>
        <dbReference type="ARBA" id="ARBA00023277"/>
    </source>
</evidence>
<proteinExistence type="inferred from homology"/>
<feature type="domain" description="CBM2" evidence="13">
    <location>
        <begin position="28"/>
        <end position="140"/>
    </location>
</feature>
<dbReference type="Gene3D" id="2.60.40.10">
    <property type="entry name" value="Immunoglobulins"/>
    <property type="match status" value="1"/>
</dbReference>
<dbReference type="PROSITE" id="PS51910">
    <property type="entry name" value="GH18_2"/>
    <property type="match status" value="1"/>
</dbReference>
<dbReference type="OrthoDB" id="9775889at2"/>
<dbReference type="InterPro" id="IPR008965">
    <property type="entry name" value="CBM2/CBM3_carb-bd_dom_sf"/>
</dbReference>
<dbReference type="InterPro" id="IPR011583">
    <property type="entry name" value="Chitinase_II/V-like_cat"/>
</dbReference>
<dbReference type="InterPro" id="IPR001223">
    <property type="entry name" value="Glyco_hydro18_cat"/>
</dbReference>
<evidence type="ECO:0000256" key="3">
    <source>
        <dbReference type="ARBA" id="ARBA00012729"/>
    </source>
</evidence>
<evidence type="ECO:0000313" key="16">
    <source>
        <dbReference type="Proteomes" id="UP000292235"/>
    </source>
</evidence>
<comment type="catalytic activity">
    <reaction evidence="1">
        <text>Random endo-hydrolysis of N-acetyl-beta-D-glucosaminide (1-&gt;4)-beta-linkages in chitin and chitodextrins.</text>
        <dbReference type="EC" id="3.2.1.14"/>
    </reaction>
</comment>
<dbReference type="SUPFAM" id="SSF49265">
    <property type="entry name" value="Fibronectin type III"/>
    <property type="match status" value="1"/>
</dbReference>
<dbReference type="GO" id="GO:0030247">
    <property type="term" value="F:polysaccharide binding"/>
    <property type="evidence" value="ECO:0007669"/>
    <property type="project" value="UniProtKB-UniRule"/>
</dbReference>
<feature type="domain" description="Fibronectin type-III" evidence="12">
    <location>
        <begin position="151"/>
        <end position="238"/>
    </location>
</feature>
<evidence type="ECO:0000313" key="15">
    <source>
        <dbReference type="EMBL" id="QBI54523.1"/>
    </source>
</evidence>
<organism evidence="15 16">
    <name type="scientific">Streptomonospora litoralis</name>
    <dbReference type="NCBI Taxonomy" id="2498135"/>
    <lineage>
        <taxon>Bacteria</taxon>
        <taxon>Bacillati</taxon>
        <taxon>Actinomycetota</taxon>
        <taxon>Actinomycetes</taxon>
        <taxon>Streptosporangiales</taxon>
        <taxon>Nocardiopsidaceae</taxon>
        <taxon>Streptomonospora</taxon>
    </lineage>
</organism>
<evidence type="ECO:0000256" key="5">
    <source>
        <dbReference type="ARBA" id="ARBA00023024"/>
    </source>
</evidence>
<keyword evidence="7 9" id="KW-0326">Glycosidase</keyword>
<dbReference type="AlphaFoldDB" id="A0A4P6Q1Z3"/>
<dbReference type="Gene3D" id="2.60.40.290">
    <property type="match status" value="1"/>
</dbReference>
<feature type="compositionally biased region" description="Gly residues" evidence="10">
    <location>
        <begin position="239"/>
        <end position="248"/>
    </location>
</feature>
<comment type="similarity">
    <text evidence="2">Belongs to the glycosyl hydrolase 18 family. Chitinase class II subfamily.</text>
</comment>
<dbReference type="Gene3D" id="3.20.20.80">
    <property type="entry name" value="Glycosidases"/>
    <property type="match status" value="1"/>
</dbReference>
<dbReference type="PANTHER" id="PTHR11177:SF317">
    <property type="entry name" value="CHITINASE 12-RELATED"/>
    <property type="match status" value="1"/>
</dbReference>
<dbReference type="Gene3D" id="3.10.50.10">
    <property type="match status" value="1"/>
</dbReference>
<evidence type="ECO:0000256" key="9">
    <source>
        <dbReference type="RuleBase" id="RU000489"/>
    </source>
</evidence>
<dbReference type="SMART" id="SM00636">
    <property type="entry name" value="Glyco_18"/>
    <property type="match status" value="1"/>
</dbReference>
<evidence type="ECO:0000259" key="13">
    <source>
        <dbReference type="PROSITE" id="PS51173"/>
    </source>
</evidence>
<dbReference type="PROSITE" id="PS51173">
    <property type="entry name" value="CBM2"/>
    <property type="match status" value="1"/>
</dbReference>
<dbReference type="GO" id="GO:0000272">
    <property type="term" value="P:polysaccharide catabolic process"/>
    <property type="evidence" value="ECO:0007669"/>
    <property type="project" value="UniProtKB-KW"/>
</dbReference>
<dbReference type="EC" id="3.2.1.14" evidence="3"/>
<dbReference type="SUPFAM" id="SSF54556">
    <property type="entry name" value="Chitinase insertion domain"/>
    <property type="match status" value="1"/>
</dbReference>
<feature type="signal peptide" evidence="11">
    <location>
        <begin position="1"/>
        <end position="25"/>
    </location>
</feature>
<keyword evidence="4 9" id="KW-0378">Hydrolase</keyword>
<dbReference type="GO" id="GO:0006032">
    <property type="term" value="P:chitin catabolic process"/>
    <property type="evidence" value="ECO:0007669"/>
    <property type="project" value="UniProtKB-KW"/>
</dbReference>
<dbReference type="InterPro" id="IPR012291">
    <property type="entry name" value="CBM2_carb-bd_dom_sf"/>
</dbReference>
<evidence type="ECO:0000256" key="8">
    <source>
        <dbReference type="ARBA" id="ARBA00023326"/>
    </source>
</evidence>
<dbReference type="SUPFAM" id="SSF51445">
    <property type="entry name" value="(Trans)glycosidases"/>
    <property type="match status" value="1"/>
</dbReference>
<dbReference type="GO" id="GO:0008843">
    <property type="term" value="F:endochitinase activity"/>
    <property type="evidence" value="ECO:0007669"/>
    <property type="project" value="UniProtKB-EC"/>
</dbReference>
<dbReference type="CDD" id="cd06548">
    <property type="entry name" value="GH18_chitinase"/>
    <property type="match status" value="1"/>
</dbReference>
<dbReference type="PROSITE" id="PS01095">
    <property type="entry name" value="GH18_1"/>
    <property type="match status" value="1"/>
</dbReference>
<evidence type="ECO:0000256" key="10">
    <source>
        <dbReference type="SAM" id="MobiDB-lite"/>
    </source>
</evidence>
<keyword evidence="5" id="KW-0146">Chitin degradation</keyword>
<dbReference type="SUPFAM" id="SSF49384">
    <property type="entry name" value="Carbohydrate-binding domain"/>
    <property type="match status" value="1"/>
</dbReference>
<dbReference type="InterPro" id="IPR036116">
    <property type="entry name" value="FN3_sf"/>
</dbReference>
<dbReference type="Pfam" id="PF00553">
    <property type="entry name" value="CBM_2"/>
    <property type="match status" value="1"/>
</dbReference>
<name>A0A4P6Q1Z3_9ACTN</name>
<sequence precursor="true">MKTPRTRAAAAAALALAVSATPLFAAPAAAAPADITVVYTEGQTWETGYSGQFTIINDGDTALQDWTIEFSLPDGAAISSMWNADVAESAGNYTVTPPNWGAPVPAGGSYGIGFNGSFSAGPTATEPEGCTIDDAPCSGGPPSEDTEAPSVPGGLSATDQTADSITLSWDAADDDVGVAGYEVLRGGEVAASTTGTATTAVVGALDADTEYTFSVRAYDAAGNRSAAGDPVTARTSADDGGGGDPGPGGDRRVGYFTQWGIYARDYLVQDVDTSGTAEKLTHINYAFANVSADGQCFMANQPGEGDAYADYGRSFGAADSVDGEGDTWDQSLRGNFNQLRELKAKHPHLKVLISLGGWTWSKNLSDAALTADSRERLVSSCIDMYLRGNLPVIDGAGGTGAAAGVFDGIDLDWEWPASAGHPDNTFRPQDKQNFTALVQEFRDQLNALEAENGREYQLTSFMAADPQKIEAGYEVGAVMEDFDFVTVQGYDFHGAWESTTNHQSNLTPVPNDPGPRTYSMQETIQAYIDRGADPADLVMGVPFYGRGWTGVPGGPDGDGLHQTSTGAAQGPYEDGIDDYKNLKNLSGYELYRDAEAGTAWLYNGSTFWTYDDPTAMRQKVDWAQQQGLGGIMAWSLDGDDAQGSLMAAIDGALDGS</sequence>
<evidence type="ECO:0000259" key="14">
    <source>
        <dbReference type="PROSITE" id="PS51910"/>
    </source>
</evidence>
<dbReference type="PROSITE" id="PS50853">
    <property type="entry name" value="FN3"/>
    <property type="match status" value="1"/>
</dbReference>
<keyword evidence="6" id="KW-0119">Carbohydrate metabolism</keyword>
<feature type="region of interest" description="Disordered" evidence="10">
    <location>
        <begin position="122"/>
        <end position="158"/>
    </location>
</feature>
<dbReference type="InterPro" id="IPR003961">
    <property type="entry name" value="FN3_dom"/>
</dbReference>
<accession>A0A4P6Q1Z3</accession>
<dbReference type="GO" id="GO:0008061">
    <property type="term" value="F:chitin binding"/>
    <property type="evidence" value="ECO:0007669"/>
    <property type="project" value="InterPro"/>
</dbReference>
<evidence type="ECO:0000256" key="11">
    <source>
        <dbReference type="SAM" id="SignalP"/>
    </source>
</evidence>
<dbReference type="InterPro" id="IPR017853">
    <property type="entry name" value="GH"/>
</dbReference>
<evidence type="ECO:0000259" key="12">
    <source>
        <dbReference type="PROSITE" id="PS50853"/>
    </source>
</evidence>
<evidence type="ECO:0000256" key="2">
    <source>
        <dbReference type="ARBA" id="ARBA00009121"/>
    </source>
</evidence>
<dbReference type="InterPro" id="IPR029070">
    <property type="entry name" value="Chitinase_insertion_sf"/>
</dbReference>
<evidence type="ECO:0000256" key="1">
    <source>
        <dbReference type="ARBA" id="ARBA00000822"/>
    </source>
</evidence>
<dbReference type="CDD" id="cd00063">
    <property type="entry name" value="FN3"/>
    <property type="match status" value="1"/>
</dbReference>
<dbReference type="Pfam" id="PF00041">
    <property type="entry name" value="fn3"/>
    <property type="match status" value="1"/>
</dbReference>
<dbReference type="EMBL" id="CP036455">
    <property type="protein sequence ID" value="QBI54523.1"/>
    <property type="molecule type" value="Genomic_DNA"/>
</dbReference>
<dbReference type="PANTHER" id="PTHR11177">
    <property type="entry name" value="CHITINASE"/>
    <property type="match status" value="1"/>
</dbReference>
<dbReference type="InterPro" id="IPR050314">
    <property type="entry name" value="Glycosyl_Hydrlase_18"/>
</dbReference>
<evidence type="ECO:0000256" key="7">
    <source>
        <dbReference type="ARBA" id="ARBA00023295"/>
    </source>
</evidence>
<dbReference type="SMART" id="SM00060">
    <property type="entry name" value="FN3"/>
    <property type="match status" value="1"/>
</dbReference>
<feature type="region of interest" description="Disordered" evidence="10">
    <location>
        <begin position="224"/>
        <end position="251"/>
    </location>
</feature>
<dbReference type="InterPro" id="IPR001579">
    <property type="entry name" value="Glyco_hydro_18_chit_AS"/>
</dbReference>
<evidence type="ECO:0000256" key="4">
    <source>
        <dbReference type="ARBA" id="ARBA00022801"/>
    </source>
</evidence>
<feature type="domain" description="GH18" evidence="14">
    <location>
        <begin position="250"/>
        <end position="656"/>
    </location>
</feature>
<dbReference type="InterPro" id="IPR001919">
    <property type="entry name" value="CBD2"/>
</dbReference>
<gene>
    <name evidence="15" type="primary">chtA2</name>
    <name evidence="15" type="ORF">EKD16_13705</name>
</gene>
<dbReference type="RefSeq" id="WP_131098688.1">
    <property type="nucleotide sequence ID" value="NZ_CP036455.1"/>
</dbReference>
<dbReference type="Pfam" id="PF00704">
    <property type="entry name" value="Glyco_hydro_18"/>
    <property type="match status" value="1"/>
</dbReference>
<dbReference type="InterPro" id="IPR013783">
    <property type="entry name" value="Ig-like_fold"/>
</dbReference>
<feature type="chain" id="PRO_5020708852" description="chitinase" evidence="11">
    <location>
        <begin position="26"/>
        <end position="656"/>
    </location>
</feature>
<keyword evidence="11" id="KW-0732">Signal</keyword>
<dbReference type="SMART" id="SM00637">
    <property type="entry name" value="CBD_II"/>
    <property type="match status" value="1"/>
</dbReference>
<dbReference type="Proteomes" id="UP000292235">
    <property type="component" value="Chromosome"/>
</dbReference>
<keyword evidence="16" id="KW-1185">Reference proteome</keyword>
<reference evidence="15 16" key="1">
    <citation type="submission" date="2019-02" db="EMBL/GenBank/DDBJ databases">
        <authorList>
            <person name="Khodamoradi S."/>
            <person name="Hahnke R.L."/>
            <person name="Kaempfer P."/>
            <person name="Schumann P."/>
            <person name="Rohde M."/>
            <person name="Steinert M."/>
            <person name="Luzhetskyy A."/>
            <person name="Wink J."/>
            <person name="Ruckert C."/>
        </authorList>
    </citation>
    <scope>NUCLEOTIDE SEQUENCE [LARGE SCALE GENOMIC DNA]</scope>
    <source>
        <strain evidence="15 16">M2</strain>
    </source>
</reference>